<evidence type="ECO:0000256" key="6">
    <source>
        <dbReference type="ARBA" id="ARBA00023170"/>
    </source>
</evidence>
<keyword evidence="2" id="KW-0479">Metal-binding</keyword>
<keyword evidence="8" id="KW-0927">Auxin signaling pathway</keyword>
<evidence type="ECO:0000256" key="2">
    <source>
        <dbReference type="ARBA" id="ARBA00022723"/>
    </source>
</evidence>
<keyword evidence="4" id="KW-0256">Endoplasmic reticulum</keyword>
<dbReference type="SUPFAM" id="SSF51182">
    <property type="entry name" value="RmlC-like cupins"/>
    <property type="match status" value="1"/>
</dbReference>
<dbReference type="InterPro" id="IPR011051">
    <property type="entry name" value="RmlC_Cupin_sf"/>
</dbReference>
<reference evidence="9 10" key="1">
    <citation type="submission" date="2019-12" db="EMBL/GenBank/DDBJ databases">
        <title>Draft Genome Sequences of Six Type Strains of the Genus Massilia.</title>
        <authorList>
            <person name="Miess H."/>
            <person name="Frediansyah A."/>
            <person name="Goeker M."/>
            <person name="Gross H."/>
        </authorList>
    </citation>
    <scope>NUCLEOTIDE SEQUENCE [LARGE SCALE GENOMIC DNA]</scope>
    <source>
        <strain evidence="9 10">DSM 26639</strain>
    </source>
</reference>
<evidence type="ECO:0000256" key="5">
    <source>
        <dbReference type="ARBA" id="ARBA00022833"/>
    </source>
</evidence>
<dbReference type="PRINTS" id="PR00655">
    <property type="entry name" value="AUXINBINDNGP"/>
</dbReference>
<dbReference type="EMBL" id="CP046904">
    <property type="protein sequence ID" value="QGZ42429.1"/>
    <property type="molecule type" value="Genomic_DNA"/>
</dbReference>
<dbReference type="Gene3D" id="2.60.120.10">
    <property type="entry name" value="Jelly Rolls"/>
    <property type="match status" value="1"/>
</dbReference>
<dbReference type="InterPro" id="IPR000526">
    <property type="entry name" value="Auxin-bd"/>
</dbReference>
<name>A0ABX6FY52_9BURK</name>
<gene>
    <name evidence="9" type="ORF">GO485_27615</name>
</gene>
<evidence type="ECO:0000256" key="4">
    <source>
        <dbReference type="ARBA" id="ARBA00022824"/>
    </source>
</evidence>
<keyword evidence="7" id="KW-0325">Glycoprotein</keyword>
<dbReference type="Proteomes" id="UP000437862">
    <property type="component" value="Chromosome"/>
</dbReference>
<accession>A0ABX6FY52</accession>
<dbReference type="PANTHER" id="PTHR37236:SF1">
    <property type="entry name" value="AUXIN-BINDING PROTEIN 1"/>
    <property type="match status" value="1"/>
</dbReference>
<comment type="subcellular location">
    <subcellularLocation>
        <location evidence="1">Endoplasmic reticulum lumen</location>
    </subcellularLocation>
</comment>
<organism evidence="9 10">
    <name type="scientific">Pseudoduganella flava</name>
    <dbReference type="NCBI Taxonomy" id="871742"/>
    <lineage>
        <taxon>Bacteria</taxon>
        <taxon>Pseudomonadati</taxon>
        <taxon>Pseudomonadota</taxon>
        <taxon>Betaproteobacteria</taxon>
        <taxon>Burkholderiales</taxon>
        <taxon>Oxalobacteraceae</taxon>
        <taxon>Telluria group</taxon>
        <taxon>Pseudoduganella</taxon>
    </lineage>
</organism>
<dbReference type="Pfam" id="PF02041">
    <property type="entry name" value="Auxin_BP"/>
    <property type="match status" value="1"/>
</dbReference>
<sequence>MALRLAALSRQRALGARRRLPGATAPRWRSSRFARSHSHRLWMTGPAAFPELPPARRGARCDRGPMRPCGAWRFGDRMTGGFGRVRSAMSPRGRTSGVHVPARVSPSCPPCTAALRERLEQTRRKCRQKIFSHDGVLVRPPRDYHGMSTRRRTTMQVRHIDTIAPVALPGIEHRTLANRAAGIASFEVWQQALAQGTATPLHRHDCEEVIVFTGGHGVMRHAGREVPCGPGTVLLCAPNELHQIVNTGDAALTLYGILSASPVPVMDADGNPIPLPW</sequence>
<keyword evidence="6" id="KW-0675">Receptor</keyword>
<evidence type="ECO:0000256" key="1">
    <source>
        <dbReference type="ARBA" id="ARBA00004319"/>
    </source>
</evidence>
<evidence type="ECO:0000313" key="9">
    <source>
        <dbReference type="EMBL" id="QGZ42429.1"/>
    </source>
</evidence>
<proteinExistence type="predicted"/>
<dbReference type="PANTHER" id="PTHR37236">
    <property type="entry name" value="AUXIN-BINDING PROTEIN 1"/>
    <property type="match status" value="1"/>
</dbReference>
<protein>
    <submittedName>
        <fullName evidence="9">Cupin domain-containing protein</fullName>
    </submittedName>
</protein>
<evidence type="ECO:0000256" key="7">
    <source>
        <dbReference type="ARBA" id="ARBA00023180"/>
    </source>
</evidence>
<evidence type="ECO:0000256" key="8">
    <source>
        <dbReference type="ARBA" id="ARBA00023294"/>
    </source>
</evidence>
<keyword evidence="10" id="KW-1185">Reference proteome</keyword>
<keyword evidence="3" id="KW-0732">Signal</keyword>
<evidence type="ECO:0000256" key="3">
    <source>
        <dbReference type="ARBA" id="ARBA00022729"/>
    </source>
</evidence>
<keyword evidence="5" id="KW-0862">Zinc</keyword>
<dbReference type="InterPro" id="IPR014710">
    <property type="entry name" value="RmlC-like_jellyroll"/>
</dbReference>
<evidence type="ECO:0000313" key="10">
    <source>
        <dbReference type="Proteomes" id="UP000437862"/>
    </source>
</evidence>